<dbReference type="EMBL" id="LR134350">
    <property type="protein sequence ID" value="VEG28326.1"/>
    <property type="molecule type" value="Genomic_DNA"/>
</dbReference>
<keyword evidence="4" id="KW-1185">Reference proteome</keyword>
<feature type="transmembrane region" description="Helical" evidence="1">
    <location>
        <begin position="67"/>
        <end position="84"/>
    </location>
</feature>
<dbReference type="KEGG" id="ahw:NCTC11636_01480"/>
<dbReference type="GO" id="GO:0003824">
    <property type="term" value="F:catalytic activity"/>
    <property type="evidence" value="ECO:0007669"/>
    <property type="project" value="InterPro"/>
</dbReference>
<keyword evidence="1" id="KW-0472">Membrane</keyword>
<keyword evidence="1" id="KW-0812">Transmembrane</keyword>
<evidence type="ECO:0000259" key="2">
    <source>
        <dbReference type="Pfam" id="PF03372"/>
    </source>
</evidence>
<dbReference type="Proteomes" id="UP000266895">
    <property type="component" value="Chromosome"/>
</dbReference>
<evidence type="ECO:0000256" key="1">
    <source>
        <dbReference type="SAM" id="Phobius"/>
    </source>
</evidence>
<feature type="domain" description="Endonuclease/exonuclease/phosphatase" evidence="2">
    <location>
        <begin position="126"/>
        <end position="356"/>
    </location>
</feature>
<protein>
    <submittedName>
        <fullName evidence="3">Uncharacterized protein conserved in bacteria</fullName>
    </submittedName>
</protein>
<evidence type="ECO:0000313" key="4">
    <source>
        <dbReference type="Proteomes" id="UP000266895"/>
    </source>
</evidence>
<reference evidence="3 4" key="1">
    <citation type="submission" date="2018-12" db="EMBL/GenBank/DDBJ databases">
        <authorList>
            <consortium name="Pathogen Informatics"/>
        </authorList>
    </citation>
    <scope>NUCLEOTIDE SEQUENCE [LARGE SCALE GENOMIC DNA]</scope>
    <source>
        <strain evidence="3 4">NCTC11636</strain>
    </source>
</reference>
<name>A0A3S5EH23_9ACTO</name>
<dbReference type="RefSeq" id="WP_126382555.1">
    <property type="nucleotide sequence ID" value="NZ_LR134350.1"/>
</dbReference>
<dbReference type="OrthoDB" id="2340043at2"/>
<organism evidence="3 4">
    <name type="scientific">Actinomyces howellii</name>
    <dbReference type="NCBI Taxonomy" id="52771"/>
    <lineage>
        <taxon>Bacteria</taxon>
        <taxon>Bacillati</taxon>
        <taxon>Actinomycetota</taxon>
        <taxon>Actinomycetes</taxon>
        <taxon>Actinomycetales</taxon>
        <taxon>Actinomycetaceae</taxon>
        <taxon>Actinomyces</taxon>
    </lineage>
</organism>
<dbReference type="InterPro" id="IPR005135">
    <property type="entry name" value="Endo/exonuclease/phosphatase"/>
</dbReference>
<dbReference type="Gene3D" id="3.60.10.10">
    <property type="entry name" value="Endonuclease/exonuclease/phosphatase"/>
    <property type="match status" value="1"/>
</dbReference>
<gene>
    <name evidence="3" type="ORF">NCTC11636_01480</name>
</gene>
<dbReference type="SUPFAM" id="SSF56219">
    <property type="entry name" value="DNase I-like"/>
    <property type="match status" value="1"/>
</dbReference>
<sequence length="368" mass="37304">MILCLGVVLISFPDLLPTEPAQTERTPFAQLVALRGPQALGLAVVGGVLGVLALLRARHRKGARTALVAAVVLAVAAVQAGGLVERGLGAGTQSVGGGTTDSASWDGTVTVYTLNAMYSGADAAMVAGQVIDSGADVVVLPEADAAYGAEVGGLLAEEGLRYTVYTATAGEDSVVSAVPEAATTPHATQTDAGHEEPDTSVNDTTVLVSTALGEYKAQSQPGLGYGAVLLKPVGEATWGAGTRPTILGVHTVPPVGERMGRWRSSVSGVVSACAPEALEPGLIIAGDFNATIDHAPMRDLAGCAEAGEQAGIGGLSTWPTSSRTPLLGATIDHVLVDEATWRGRAGEVTEVPGTDHRGVVVELVPARR</sequence>
<proteinExistence type="predicted"/>
<feature type="transmembrane region" description="Helical" evidence="1">
    <location>
        <begin position="36"/>
        <end position="55"/>
    </location>
</feature>
<dbReference type="AlphaFoldDB" id="A0A3S5EH23"/>
<keyword evidence="1" id="KW-1133">Transmembrane helix</keyword>
<evidence type="ECO:0000313" key="3">
    <source>
        <dbReference type="EMBL" id="VEG28326.1"/>
    </source>
</evidence>
<dbReference type="InterPro" id="IPR036691">
    <property type="entry name" value="Endo/exonu/phosph_ase_sf"/>
</dbReference>
<dbReference type="Pfam" id="PF03372">
    <property type="entry name" value="Exo_endo_phos"/>
    <property type="match status" value="1"/>
</dbReference>
<accession>A0A3S5EH23</accession>